<feature type="transmembrane region" description="Helical" evidence="7">
    <location>
        <begin position="138"/>
        <end position="164"/>
    </location>
</feature>
<dbReference type="InterPro" id="IPR045621">
    <property type="entry name" value="BPD_transp_1_N"/>
</dbReference>
<evidence type="ECO:0000259" key="8">
    <source>
        <dbReference type="PROSITE" id="PS50928"/>
    </source>
</evidence>
<keyword evidence="3" id="KW-1003">Cell membrane</keyword>
<dbReference type="RefSeq" id="WP_069924289.1">
    <property type="nucleotide sequence ID" value="NZ_MEHK01000001.1"/>
</dbReference>
<reference evidence="9 10" key="1">
    <citation type="submission" date="2016-08" db="EMBL/GenBank/DDBJ databases">
        <title>The complete genome of Streptomyces subrutilus 10-1-1.</title>
        <authorList>
            <person name="Chen X."/>
        </authorList>
    </citation>
    <scope>NUCLEOTIDE SEQUENCE [LARGE SCALE GENOMIC DNA]</scope>
    <source>
        <strain evidence="9 10">10-1-1</strain>
    </source>
</reference>
<dbReference type="PANTHER" id="PTHR43163:SF3">
    <property type="entry name" value="PEPTIDE ABC TRANSPORTER PERMEASE PROTEIN"/>
    <property type="match status" value="1"/>
</dbReference>
<dbReference type="Proteomes" id="UP000095705">
    <property type="component" value="Unassembled WGS sequence"/>
</dbReference>
<dbReference type="PANTHER" id="PTHR43163">
    <property type="entry name" value="DIPEPTIDE TRANSPORT SYSTEM PERMEASE PROTEIN DPPB-RELATED"/>
    <property type="match status" value="1"/>
</dbReference>
<evidence type="ECO:0000256" key="4">
    <source>
        <dbReference type="ARBA" id="ARBA00022692"/>
    </source>
</evidence>
<feature type="transmembrane region" description="Helical" evidence="7">
    <location>
        <begin position="284"/>
        <end position="303"/>
    </location>
</feature>
<proteinExistence type="inferred from homology"/>
<feature type="transmembrane region" description="Helical" evidence="7">
    <location>
        <begin position="252"/>
        <end position="278"/>
    </location>
</feature>
<feature type="domain" description="ABC transmembrane type-1" evidence="8">
    <location>
        <begin position="101"/>
        <end position="303"/>
    </location>
</feature>
<organism evidence="9 10">
    <name type="scientific">Streptomyces subrutilus</name>
    <dbReference type="NCBI Taxonomy" id="36818"/>
    <lineage>
        <taxon>Bacteria</taxon>
        <taxon>Bacillati</taxon>
        <taxon>Actinomycetota</taxon>
        <taxon>Actinomycetes</taxon>
        <taxon>Kitasatosporales</taxon>
        <taxon>Streptomycetaceae</taxon>
        <taxon>Streptomyces</taxon>
    </lineage>
</organism>
<evidence type="ECO:0000256" key="1">
    <source>
        <dbReference type="ARBA" id="ARBA00004651"/>
    </source>
</evidence>
<evidence type="ECO:0000313" key="10">
    <source>
        <dbReference type="Proteomes" id="UP000095705"/>
    </source>
</evidence>
<dbReference type="Pfam" id="PF19300">
    <property type="entry name" value="BPD_transp_1_N"/>
    <property type="match status" value="1"/>
</dbReference>
<evidence type="ECO:0000256" key="7">
    <source>
        <dbReference type="RuleBase" id="RU363032"/>
    </source>
</evidence>
<accession>A0A1E5Q2Q6</accession>
<dbReference type="SUPFAM" id="SSF161098">
    <property type="entry name" value="MetI-like"/>
    <property type="match status" value="1"/>
</dbReference>
<comment type="similarity">
    <text evidence="7">Belongs to the binding-protein-dependent transport system permease family.</text>
</comment>
<dbReference type="AlphaFoldDB" id="A0A1E5Q2Q6"/>
<dbReference type="GO" id="GO:0055085">
    <property type="term" value="P:transmembrane transport"/>
    <property type="evidence" value="ECO:0007669"/>
    <property type="project" value="InterPro"/>
</dbReference>
<protein>
    <submittedName>
        <fullName evidence="9">Peptide ABC transporter permease</fullName>
    </submittedName>
</protein>
<dbReference type="GO" id="GO:0005886">
    <property type="term" value="C:plasma membrane"/>
    <property type="evidence" value="ECO:0007669"/>
    <property type="project" value="UniProtKB-SubCell"/>
</dbReference>
<evidence type="ECO:0000313" key="9">
    <source>
        <dbReference type="EMBL" id="OEJ36114.1"/>
    </source>
</evidence>
<keyword evidence="6 7" id="KW-0472">Membrane</keyword>
<evidence type="ECO:0000256" key="5">
    <source>
        <dbReference type="ARBA" id="ARBA00022989"/>
    </source>
</evidence>
<evidence type="ECO:0000256" key="2">
    <source>
        <dbReference type="ARBA" id="ARBA00022448"/>
    </source>
</evidence>
<name>A0A1E5Q2Q6_9ACTN</name>
<dbReference type="InterPro" id="IPR000515">
    <property type="entry name" value="MetI-like"/>
</dbReference>
<dbReference type="Pfam" id="PF00528">
    <property type="entry name" value="BPD_transp_1"/>
    <property type="match status" value="1"/>
</dbReference>
<comment type="caution">
    <text evidence="9">The sequence shown here is derived from an EMBL/GenBank/DDBJ whole genome shotgun (WGS) entry which is preliminary data.</text>
</comment>
<sequence>MARVTPHLPWIGRRLLLGLGQTAAVVLFIFALTEALPGDAAVALAGDQPDPARIARIREAMGLDRPAAERLMDWVGGLLQGDLGTSLVSGRPVTGYLTAGLGPTLLLAAATLTLLIPLSLGLGVLAARREGGRLDRTVSALTLAAHAVPEFAIGVLLATLFGLWLGWLPPTAVGADPFTEPAVLILPAVVLLSRPVCTISRLVRAGMIDAMASPYVAQARRYGVSGARVTWAHALPNAFAPATQQLARTCDWLLSGVIVVEALFVIPGLGTVLIEAVAARDLPVVQGMAVVFGAVTVAVNLAADLAARRFAPRSEVAA</sequence>
<feature type="transmembrane region" description="Helical" evidence="7">
    <location>
        <begin position="184"/>
        <end position="203"/>
    </location>
</feature>
<dbReference type="PROSITE" id="PS50928">
    <property type="entry name" value="ABC_TM1"/>
    <property type="match status" value="1"/>
</dbReference>
<keyword evidence="2 7" id="KW-0813">Transport</keyword>
<dbReference type="InterPro" id="IPR035906">
    <property type="entry name" value="MetI-like_sf"/>
</dbReference>
<keyword evidence="10" id="KW-1185">Reference proteome</keyword>
<gene>
    <name evidence="9" type="ORF">BGK67_31685</name>
</gene>
<comment type="subcellular location">
    <subcellularLocation>
        <location evidence="1 7">Cell membrane</location>
        <topology evidence="1 7">Multi-pass membrane protein</topology>
    </subcellularLocation>
</comment>
<keyword evidence="5 7" id="KW-1133">Transmembrane helix</keyword>
<feature type="transmembrane region" description="Helical" evidence="7">
    <location>
        <begin position="105"/>
        <end position="126"/>
    </location>
</feature>
<dbReference type="CDD" id="cd06261">
    <property type="entry name" value="TM_PBP2"/>
    <property type="match status" value="1"/>
</dbReference>
<dbReference type="STRING" id="36818.BGK67_31685"/>
<evidence type="ECO:0000256" key="3">
    <source>
        <dbReference type="ARBA" id="ARBA00022475"/>
    </source>
</evidence>
<dbReference type="EMBL" id="MEHK01000001">
    <property type="protein sequence ID" value="OEJ36114.1"/>
    <property type="molecule type" value="Genomic_DNA"/>
</dbReference>
<keyword evidence="4 7" id="KW-0812">Transmembrane</keyword>
<evidence type="ECO:0000256" key="6">
    <source>
        <dbReference type="ARBA" id="ARBA00023136"/>
    </source>
</evidence>
<dbReference type="OrthoDB" id="9778910at2"/>
<dbReference type="Gene3D" id="1.10.3720.10">
    <property type="entry name" value="MetI-like"/>
    <property type="match status" value="1"/>
</dbReference>